<dbReference type="SUPFAM" id="SSF53706">
    <property type="entry name" value="Formate dehydrogenase/DMSO reductase, domains 1-3"/>
    <property type="match status" value="1"/>
</dbReference>
<dbReference type="GO" id="GO:0051536">
    <property type="term" value="F:iron-sulfur cluster binding"/>
    <property type="evidence" value="ECO:0007669"/>
    <property type="project" value="UniProtKB-KW"/>
</dbReference>
<evidence type="ECO:0000256" key="2">
    <source>
        <dbReference type="ARBA" id="ARBA00022723"/>
    </source>
</evidence>
<proteinExistence type="inferred from homology"/>
<comment type="similarity">
    <text evidence="1">Belongs to the prokaryotic molybdopterin-containing oxidoreductase family.</text>
</comment>
<evidence type="ECO:0000313" key="6">
    <source>
        <dbReference type="EMBL" id="RNL37482.1"/>
    </source>
</evidence>
<name>A0A3N0ARL5_9ACTN</name>
<dbReference type="Gene3D" id="3.40.50.740">
    <property type="match status" value="1"/>
</dbReference>
<dbReference type="InterPro" id="IPR041591">
    <property type="entry name" value="OCRE"/>
</dbReference>
<dbReference type="InterPro" id="IPR006963">
    <property type="entry name" value="Mopterin_OxRdtase_4Fe-4S_dom"/>
</dbReference>
<evidence type="ECO:0000256" key="3">
    <source>
        <dbReference type="ARBA" id="ARBA00023004"/>
    </source>
</evidence>
<accession>A0A3N0ARL5</accession>
<evidence type="ECO:0000259" key="5">
    <source>
        <dbReference type="PROSITE" id="PS51669"/>
    </source>
</evidence>
<dbReference type="InterPro" id="IPR050612">
    <property type="entry name" value="Prok_Mopterin_Oxidored"/>
</dbReference>
<dbReference type="PANTHER" id="PTHR43742">
    <property type="entry name" value="TRIMETHYLAMINE-N-OXIDE REDUCTASE"/>
    <property type="match status" value="1"/>
</dbReference>
<dbReference type="Gene3D" id="3.40.228.10">
    <property type="entry name" value="Dimethylsulfoxide Reductase, domain 2"/>
    <property type="match status" value="1"/>
</dbReference>
<keyword evidence="3" id="KW-0408">Iron</keyword>
<dbReference type="Pfam" id="PF04879">
    <property type="entry name" value="Molybdop_Fe4S4"/>
    <property type="match status" value="1"/>
</dbReference>
<keyword evidence="2" id="KW-0479">Metal-binding</keyword>
<keyword evidence="4" id="KW-0411">Iron-sulfur</keyword>
<feature type="domain" description="4Fe-4S Mo/W bis-MGD-type" evidence="5">
    <location>
        <begin position="12"/>
        <end position="67"/>
    </location>
</feature>
<dbReference type="Pfam" id="PF01568">
    <property type="entry name" value="Molydop_binding"/>
    <property type="match status" value="1"/>
</dbReference>
<sequence length="961" mass="107181">MGNEIDIHAPGVEMRKSLCYFCHANCGVLAYVKDGEVIKIEGDPNYANQGGLCCRGNSALLHLNHPARINHALKRVGAKGEGKWEKIPYDQAIAEVAERLNQIKAESGAEAVATAGGTTRTDDWARRRFLNQFGSPNGFHNALLCWIPTFMAETCVAGWSPFETDLGSAKVVMLWGMNPGASSLGAMRGYTDLQKNGMKIICVDPRFSETASKADLWLPLRPGSDSALALALLRTIIWEGLYDFAFVRDWCQDFDALKEHVRDYTPEWAAPLTWLSPEQIRAAARMYATNTPGCIQWGCTWDQLGTASTTTSLTLALMRAVCGNLDVPGGDGMPGPALNYLTDEEMEANECLPEEQKAKQIGSDKFKLTSWPGYQLISDNARRTWGKTLPTEWFCEAHGPSVFKAIITGDPYQVRALIVNATNPINSYGDSKMTLQALKQCEFLVTVDYWMTPTALLSDYVFPAAGALERPTIVTHYGATDSILGGKRAMQPLYDRHTDMTFWRKLGIACGQPEEMWPWKTEEEAYYHILEPLGLPISCYDEFVDNYRMYYPPLHQNKFIANGGFWTPSGKVECDSSILRELGYPGMPTYLGCSENEVDDPEVAEKYPIVLTTGGGFMPFHHSEHFQMPGIRYLYPDPYFTINPALAEKLGIAEGDWCWIETRRGRIKMRANVSPELDPRVVFAPRGWWFPERDGSADLSNPFGCLESNVNVLTSVDVEDCDPMGGSWANRGLMCRVYKCTELDHDYKPADAQWSIPGNATEPGVTVMPSDQKMARPHVPFETPEVEEAPEGFYRVWQNGQLYQEGTHFRLDESGWLVNPRTKGYHDAYTGWRYDPASELLVDDATGKSYTMDREEVSFLGGVRCYPGAEAPFEVPEQLTWNAEGGYAQLADKPYVYDPASGWLVDPETGAFHDAYYGWLYDGATGHLVDEATGAHYDLEYNPIVNEEAAAARVAEEEEGA</sequence>
<evidence type="ECO:0000256" key="1">
    <source>
        <dbReference type="ARBA" id="ARBA00010312"/>
    </source>
</evidence>
<organism evidence="6 7">
    <name type="scientific">Adlercreutzia equolifaciens subsp. celatus DSM 18785</name>
    <dbReference type="NCBI Taxonomy" id="1121021"/>
    <lineage>
        <taxon>Bacteria</taxon>
        <taxon>Bacillati</taxon>
        <taxon>Actinomycetota</taxon>
        <taxon>Coriobacteriia</taxon>
        <taxon>Eggerthellales</taxon>
        <taxon>Eggerthellaceae</taxon>
        <taxon>Adlercreutzia</taxon>
    </lineage>
</organism>
<protein>
    <submittedName>
        <fullName evidence="6">Dehydrogenase</fullName>
    </submittedName>
</protein>
<dbReference type="Proteomes" id="UP000278327">
    <property type="component" value="Unassembled WGS sequence"/>
</dbReference>
<dbReference type="GO" id="GO:0046872">
    <property type="term" value="F:metal ion binding"/>
    <property type="evidence" value="ECO:0007669"/>
    <property type="project" value="UniProtKB-KW"/>
</dbReference>
<gene>
    <name evidence="6" type="ORF">DMP10_07540</name>
</gene>
<dbReference type="GO" id="GO:0018818">
    <property type="term" value="F:acetylene hydratase activity"/>
    <property type="evidence" value="ECO:0007669"/>
    <property type="project" value="InterPro"/>
</dbReference>
<dbReference type="EMBL" id="QICA01000012">
    <property type="protein sequence ID" value="RNL37482.1"/>
    <property type="molecule type" value="Genomic_DNA"/>
</dbReference>
<dbReference type="PROSITE" id="PS51669">
    <property type="entry name" value="4FE4S_MOW_BIS_MGD"/>
    <property type="match status" value="1"/>
</dbReference>
<dbReference type="Pfam" id="PF00384">
    <property type="entry name" value="Molybdopterin"/>
    <property type="match status" value="1"/>
</dbReference>
<dbReference type="AlphaFoldDB" id="A0A3N0ARL5"/>
<dbReference type="GO" id="GO:0016491">
    <property type="term" value="F:oxidoreductase activity"/>
    <property type="evidence" value="ECO:0007669"/>
    <property type="project" value="InterPro"/>
</dbReference>
<dbReference type="InterPro" id="IPR006657">
    <property type="entry name" value="MoPterin_dinucl-bd_dom"/>
</dbReference>
<dbReference type="Gene3D" id="2.40.40.20">
    <property type="match status" value="1"/>
</dbReference>
<dbReference type="CDD" id="cd02781">
    <property type="entry name" value="MopB_CT_Acetylene-hydratase"/>
    <property type="match status" value="1"/>
</dbReference>
<dbReference type="InterPro" id="IPR009010">
    <property type="entry name" value="Asp_de-COase-like_dom_sf"/>
</dbReference>
<keyword evidence="7" id="KW-1185">Reference proteome</keyword>
<dbReference type="Pfam" id="PF17780">
    <property type="entry name" value="OCRE"/>
    <property type="match status" value="2"/>
</dbReference>
<dbReference type="GO" id="GO:0043546">
    <property type="term" value="F:molybdopterin cofactor binding"/>
    <property type="evidence" value="ECO:0007669"/>
    <property type="project" value="InterPro"/>
</dbReference>
<dbReference type="SUPFAM" id="SSF50692">
    <property type="entry name" value="ADC-like"/>
    <property type="match status" value="1"/>
</dbReference>
<dbReference type="InterPro" id="IPR006656">
    <property type="entry name" value="Mopterin_OxRdtase"/>
</dbReference>
<dbReference type="Gene3D" id="2.20.25.90">
    <property type="entry name" value="ADC-like domains"/>
    <property type="match status" value="1"/>
</dbReference>
<evidence type="ECO:0000313" key="7">
    <source>
        <dbReference type="Proteomes" id="UP000278327"/>
    </source>
</evidence>
<comment type="caution">
    <text evidence="6">The sequence shown here is derived from an EMBL/GenBank/DDBJ whole genome shotgun (WGS) entry which is preliminary data.</text>
</comment>
<reference evidence="6 7" key="1">
    <citation type="journal article" date="2019" name="Microbiol. Resour. Announc.">
        <title>Draft Genome Sequences of Type Strains of Gordonibacter faecihominis, Paraeggerthella hongkongensis, Parvibacter caecicola,Slackia equolifaciens, Slackia faecicanis, and Slackia isoflavoniconvertens.</title>
        <authorList>
            <person name="Danylec N."/>
            <person name="Stoll D.A."/>
            <person name="Dotsch A."/>
            <person name="Huch M."/>
        </authorList>
    </citation>
    <scope>NUCLEOTIDE SEQUENCE [LARGE SCALE GENOMIC DNA]</scope>
    <source>
        <strain evidence="6 7">DSM 18785</strain>
    </source>
</reference>
<evidence type="ECO:0000256" key="4">
    <source>
        <dbReference type="ARBA" id="ARBA00023014"/>
    </source>
</evidence>
<dbReference type="SMART" id="SM00926">
    <property type="entry name" value="Molybdop_Fe4S4"/>
    <property type="match status" value="1"/>
</dbReference>
<dbReference type="RefSeq" id="WP_117284714.1">
    <property type="nucleotide sequence ID" value="NZ_JAMTCE010000002.1"/>
</dbReference>
<dbReference type="InterPro" id="IPR037949">
    <property type="entry name" value="MopB_CT_Acetylene-hydratase"/>
</dbReference>